<dbReference type="PRINTS" id="PR00871">
    <property type="entry name" value="DNAPOLXTDT"/>
</dbReference>
<accession>L5KMY1</accession>
<evidence type="ECO:0000256" key="5">
    <source>
        <dbReference type="ARBA" id="ARBA00022553"/>
    </source>
</evidence>
<dbReference type="SUPFAM" id="SSF81301">
    <property type="entry name" value="Nucleotidyltransferase"/>
    <property type="match status" value="2"/>
</dbReference>
<keyword evidence="5" id="KW-0597">Phosphoprotein</keyword>
<dbReference type="AlphaFoldDB" id="L5KMY1"/>
<dbReference type="Pfam" id="PF10391">
    <property type="entry name" value="DNA_pol_lambd_f"/>
    <property type="match status" value="1"/>
</dbReference>
<dbReference type="eggNOG" id="KOG2534">
    <property type="taxonomic scope" value="Eukaryota"/>
</dbReference>
<sequence length="515" mass="57077">MLPKRRRARVGTPGPDSSAARFPGVAIYLAEPHMGRSRRAFLTRLALSKGFRVLDAYSSEVTHVVMEQTSAEEAVCWQESRVVPPQSGCARPALLDISWFTESMAAGQPVPVEGRHRLQVAVPRKGLPSLVWMPPYACQRPTPLTHHNTSLSEALEMLAEAAGFDGSEGRVLAFSRAASMLKAFPGPVTALSQLQGLPHFGEHSCRVVQELLDRGECVEVERVRLSARYRSMKLFTGIFGVGVRTADRWYREGLRTLDDVRGQVQRLTQQQKAGLRHHADLSTPVQRPDAEALQQVVEAAVEQALPGATVTLAGGFRRGKLQGHDVDFLITHPEEGQEVGLLSRVMHSLKEQGLVLYHQHWLPQGQEPARPARRSRTTDTLERCFCILRLPSSLGVAVGGALGPCRPWKAVRVDLVVAPISQFPFALLGWTGSKVGPVLWGRLVWGRGPANAVASPPPQHFERELRRFSRKERGLWLNSEGLYDPEQETFVHLAAEEDIFRHLGLTYLPPQLRNA</sequence>
<dbReference type="FunFam" id="1.10.150.20:FF:000010">
    <property type="entry name" value="DNA polymerase lambda"/>
    <property type="match status" value="1"/>
</dbReference>
<dbReference type="GO" id="GO:0003887">
    <property type="term" value="F:DNA-directed DNA polymerase activity"/>
    <property type="evidence" value="ECO:0007669"/>
    <property type="project" value="UniProtKB-UniRule"/>
</dbReference>
<keyword evidence="6 18" id="KW-0808">Transferase</keyword>
<keyword evidence="14 18" id="KW-0539">Nucleus</keyword>
<dbReference type="CDD" id="cd00141">
    <property type="entry name" value="NT_POLXc"/>
    <property type="match status" value="1"/>
</dbReference>
<dbReference type="InterPro" id="IPR002054">
    <property type="entry name" value="DNA-dir_DNA_pol_X"/>
</dbReference>
<evidence type="ECO:0000256" key="18">
    <source>
        <dbReference type="PIRNR" id="PIRNR000817"/>
    </source>
</evidence>
<keyword evidence="12" id="KW-0233">DNA recombination</keyword>
<keyword evidence="10 18" id="KW-0460">Magnesium</keyword>
<dbReference type="PRINTS" id="PR00869">
    <property type="entry name" value="DNAPOLX"/>
</dbReference>
<evidence type="ECO:0000256" key="19">
    <source>
        <dbReference type="PIRSR" id="PIRSR000817-1"/>
    </source>
</evidence>
<dbReference type="PANTHER" id="PTHR11276">
    <property type="entry name" value="DNA POLYMERASE TYPE-X FAMILY MEMBER"/>
    <property type="match status" value="1"/>
</dbReference>
<keyword evidence="22" id="KW-1185">Reference proteome</keyword>
<dbReference type="FunFam" id="3.40.50.10190:FF:000035">
    <property type="entry name" value="DNA-directed DNA/RNA polymerase mu"/>
    <property type="match status" value="1"/>
</dbReference>
<feature type="binding site" evidence="19">
    <location>
        <position position="327"/>
    </location>
    <ligand>
        <name>Mg(2+)</name>
        <dbReference type="ChEBI" id="CHEBI:18420"/>
    </ligand>
</feature>
<dbReference type="FunFam" id="1.10.150.110:FF:000003">
    <property type="entry name" value="DNA polymerase mu"/>
    <property type="match status" value="1"/>
</dbReference>
<evidence type="ECO:0000256" key="3">
    <source>
        <dbReference type="ARBA" id="ARBA00008323"/>
    </source>
</evidence>
<protein>
    <recommendedName>
        <fullName evidence="17 18">DNA-directed DNA/RNA polymerase mu</fullName>
        <ecNumber evidence="4 18">2.7.7.7</ecNumber>
    </recommendedName>
</protein>
<evidence type="ECO:0000313" key="21">
    <source>
        <dbReference type="EMBL" id="ELK13024.1"/>
    </source>
</evidence>
<dbReference type="PROSITE" id="PS50172">
    <property type="entry name" value="BRCT"/>
    <property type="match status" value="1"/>
</dbReference>
<evidence type="ECO:0000256" key="9">
    <source>
        <dbReference type="ARBA" id="ARBA00022763"/>
    </source>
</evidence>
<comment type="function">
    <text evidence="16">Gap-filling polymerase involved in repair of DNA double-strand breaks by non-homologous end joining (NHEJ). Participates in immunoglobulin (Ig) light chain gene rearrangement in V(D)J recombination.</text>
</comment>
<evidence type="ECO:0000256" key="8">
    <source>
        <dbReference type="ARBA" id="ARBA00022723"/>
    </source>
</evidence>
<evidence type="ECO:0000256" key="14">
    <source>
        <dbReference type="ARBA" id="ARBA00023242"/>
    </source>
</evidence>
<dbReference type="Pfam" id="PF14791">
    <property type="entry name" value="DNA_pol_B_thumb"/>
    <property type="match status" value="1"/>
</dbReference>
<dbReference type="PIRSF" id="PIRSF000817">
    <property type="entry name" value="DNA_NT"/>
    <property type="match status" value="1"/>
</dbReference>
<dbReference type="InterPro" id="IPR001357">
    <property type="entry name" value="BRCT_dom"/>
</dbReference>
<comment type="similarity">
    <text evidence="3 18">Belongs to the DNA polymerase type-X family.</text>
</comment>
<keyword evidence="13" id="KW-0234">DNA repair</keyword>
<dbReference type="SUPFAM" id="SSF81585">
    <property type="entry name" value="PsbU/PolX domain-like"/>
    <property type="match status" value="1"/>
</dbReference>
<evidence type="ECO:0000256" key="4">
    <source>
        <dbReference type="ARBA" id="ARBA00012417"/>
    </source>
</evidence>
<organism evidence="21 22">
    <name type="scientific">Pteropus alecto</name>
    <name type="common">Black flying fox</name>
    <dbReference type="NCBI Taxonomy" id="9402"/>
    <lineage>
        <taxon>Eukaryota</taxon>
        <taxon>Metazoa</taxon>
        <taxon>Chordata</taxon>
        <taxon>Craniata</taxon>
        <taxon>Vertebrata</taxon>
        <taxon>Euteleostomi</taxon>
        <taxon>Mammalia</taxon>
        <taxon>Eutheria</taxon>
        <taxon>Laurasiatheria</taxon>
        <taxon>Chiroptera</taxon>
        <taxon>Yinpterochiroptera</taxon>
        <taxon>Pteropodoidea</taxon>
        <taxon>Pteropodidae</taxon>
        <taxon>Pteropodinae</taxon>
        <taxon>Pteropus</taxon>
    </lineage>
</organism>
<evidence type="ECO:0000256" key="7">
    <source>
        <dbReference type="ARBA" id="ARBA00022695"/>
    </source>
</evidence>
<evidence type="ECO:0000256" key="13">
    <source>
        <dbReference type="ARBA" id="ARBA00023204"/>
    </source>
</evidence>
<dbReference type="PROSITE" id="PS00522">
    <property type="entry name" value="DNA_POLYMERASE_X"/>
    <property type="match status" value="1"/>
</dbReference>
<feature type="binding site" evidence="19">
    <location>
        <position position="325"/>
    </location>
    <ligand>
        <name>Mg(2+)</name>
        <dbReference type="ChEBI" id="CHEBI:18420"/>
    </ligand>
</feature>
<dbReference type="Proteomes" id="UP000010552">
    <property type="component" value="Unassembled WGS sequence"/>
</dbReference>
<dbReference type="Gene3D" id="3.40.50.10190">
    <property type="entry name" value="BRCT domain"/>
    <property type="match status" value="1"/>
</dbReference>
<evidence type="ECO:0000259" key="20">
    <source>
        <dbReference type="PROSITE" id="PS50172"/>
    </source>
</evidence>
<evidence type="ECO:0000256" key="12">
    <source>
        <dbReference type="ARBA" id="ARBA00023172"/>
    </source>
</evidence>
<keyword evidence="9" id="KW-0227">DNA damage</keyword>
<dbReference type="GO" id="GO:0003677">
    <property type="term" value="F:DNA binding"/>
    <property type="evidence" value="ECO:0007669"/>
    <property type="project" value="UniProtKB-UniRule"/>
</dbReference>
<dbReference type="InterPro" id="IPR027421">
    <property type="entry name" value="DNA_pol_lamdba_lyase_dom_sf"/>
</dbReference>
<evidence type="ECO:0000256" key="15">
    <source>
        <dbReference type="ARBA" id="ARBA00049244"/>
    </source>
</evidence>
<dbReference type="GO" id="GO:0006303">
    <property type="term" value="P:double-strand break repair via nonhomologous end joining"/>
    <property type="evidence" value="ECO:0007669"/>
    <property type="project" value="TreeGrafter"/>
</dbReference>
<dbReference type="InterPro" id="IPR036420">
    <property type="entry name" value="BRCT_dom_sf"/>
</dbReference>
<dbReference type="InterPro" id="IPR037160">
    <property type="entry name" value="DNA_Pol_thumb_sf"/>
</dbReference>
<dbReference type="InterPro" id="IPR043519">
    <property type="entry name" value="NT_sf"/>
</dbReference>
<dbReference type="Gene3D" id="3.30.210.10">
    <property type="entry name" value="DNA polymerase, thumb domain"/>
    <property type="match status" value="1"/>
</dbReference>
<dbReference type="STRING" id="9402.L5KMY1"/>
<gene>
    <name evidence="21" type="ORF">PAL_GLEAN10002258</name>
</gene>
<dbReference type="GO" id="GO:0005634">
    <property type="term" value="C:nucleus"/>
    <property type="evidence" value="ECO:0007669"/>
    <property type="project" value="UniProtKB-SubCell"/>
</dbReference>
<dbReference type="InterPro" id="IPR018944">
    <property type="entry name" value="DNA_pol_lambd_fingers_domain"/>
</dbReference>
<dbReference type="InterPro" id="IPR010996">
    <property type="entry name" value="HHH_MUS81"/>
</dbReference>
<dbReference type="FunFam" id="3.30.460.10:FF:000032">
    <property type="entry name" value="DNA-directed DNA/RNA polymerase mu"/>
    <property type="match status" value="1"/>
</dbReference>
<proteinExistence type="inferred from homology"/>
<keyword evidence="8 18" id="KW-0479">Metal-binding</keyword>
<dbReference type="FunFam" id="3.30.210.10:FF:000004">
    <property type="entry name" value="DNA-directed DNA/RNA polymerase mu"/>
    <property type="match status" value="1"/>
</dbReference>
<dbReference type="InterPro" id="IPR001726">
    <property type="entry name" value="TdT/Mu"/>
</dbReference>
<feature type="domain" description="BRCT" evidence="20">
    <location>
        <begin position="17"/>
        <end position="117"/>
    </location>
</feature>
<dbReference type="InterPro" id="IPR028207">
    <property type="entry name" value="DNA_pol_B_palm_palm"/>
</dbReference>
<comment type="catalytic activity">
    <reaction evidence="15 18">
        <text>DNA(n) + a 2'-deoxyribonucleoside 5'-triphosphate = DNA(n+1) + diphosphate</text>
        <dbReference type="Rhea" id="RHEA:22508"/>
        <dbReference type="Rhea" id="RHEA-COMP:17339"/>
        <dbReference type="Rhea" id="RHEA-COMP:17340"/>
        <dbReference type="ChEBI" id="CHEBI:33019"/>
        <dbReference type="ChEBI" id="CHEBI:61560"/>
        <dbReference type="ChEBI" id="CHEBI:173112"/>
        <dbReference type="EC" id="2.7.7.7"/>
    </reaction>
</comment>
<dbReference type="InParanoid" id="L5KMY1"/>
<dbReference type="Gene3D" id="3.30.460.10">
    <property type="entry name" value="Beta Polymerase, domain 2"/>
    <property type="match status" value="1"/>
</dbReference>
<name>L5KMY1_PTEAL</name>
<dbReference type="EC" id="2.7.7.7" evidence="4 18"/>
<reference evidence="22" key="1">
    <citation type="journal article" date="2013" name="Science">
        <title>Comparative analysis of bat genomes provides insight into the evolution of flight and immunity.</title>
        <authorList>
            <person name="Zhang G."/>
            <person name="Cowled C."/>
            <person name="Shi Z."/>
            <person name="Huang Z."/>
            <person name="Bishop-Lilly K.A."/>
            <person name="Fang X."/>
            <person name="Wynne J.W."/>
            <person name="Xiong Z."/>
            <person name="Baker M.L."/>
            <person name="Zhao W."/>
            <person name="Tachedjian M."/>
            <person name="Zhu Y."/>
            <person name="Zhou P."/>
            <person name="Jiang X."/>
            <person name="Ng J."/>
            <person name="Yang L."/>
            <person name="Wu L."/>
            <person name="Xiao J."/>
            <person name="Feng Y."/>
            <person name="Chen Y."/>
            <person name="Sun X."/>
            <person name="Zhang Y."/>
            <person name="Marsh G.A."/>
            <person name="Crameri G."/>
            <person name="Broder C.C."/>
            <person name="Frey K.G."/>
            <person name="Wang L.F."/>
            <person name="Wang J."/>
        </authorList>
    </citation>
    <scope>NUCLEOTIDE SEQUENCE [LARGE SCALE GENOMIC DNA]</scope>
</reference>
<dbReference type="InterPro" id="IPR027249">
    <property type="entry name" value="DNA/RNApol_mu"/>
</dbReference>
<dbReference type="InterPro" id="IPR029398">
    <property type="entry name" value="PolB_thumb"/>
</dbReference>
<dbReference type="InterPro" id="IPR022312">
    <property type="entry name" value="DNA_pol_X"/>
</dbReference>
<dbReference type="GO" id="GO:0006310">
    <property type="term" value="P:DNA recombination"/>
    <property type="evidence" value="ECO:0007669"/>
    <property type="project" value="UniProtKB-KW"/>
</dbReference>
<keyword evidence="11" id="KW-0239">DNA-directed DNA polymerase</keyword>
<dbReference type="SUPFAM" id="SSF52113">
    <property type="entry name" value="BRCT domain"/>
    <property type="match status" value="1"/>
</dbReference>
<evidence type="ECO:0000256" key="6">
    <source>
        <dbReference type="ARBA" id="ARBA00022679"/>
    </source>
</evidence>
<evidence type="ECO:0000256" key="11">
    <source>
        <dbReference type="ARBA" id="ARBA00022932"/>
    </source>
</evidence>
<dbReference type="Gene3D" id="1.10.150.20">
    <property type="entry name" value="5' to 3' exonuclease, C-terminal subdomain"/>
    <property type="match status" value="1"/>
</dbReference>
<dbReference type="SMART" id="SM00483">
    <property type="entry name" value="POLXc"/>
    <property type="match status" value="1"/>
</dbReference>
<comment type="subcellular location">
    <subcellularLocation>
        <location evidence="2 18">Nucleus</location>
    </subcellularLocation>
</comment>
<dbReference type="Pfam" id="PF14792">
    <property type="entry name" value="DNA_pol_B_palm"/>
    <property type="match status" value="1"/>
</dbReference>
<feature type="binding site" evidence="19">
    <location>
        <position position="414"/>
    </location>
    <ligand>
        <name>Mg(2+)</name>
        <dbReference type="ChEBI" id="CHEBI:18420"/>
    </ligand>
</feature>
<dbReference type="PANTHER" id="PTHR11276:SF24">
    <property type="entry name" value="DNA-DIRECTED DNA_RNA POLYMERASE MU"/>
    <property type="match status" value="1"/>
</dbReference>
<evidence type="ECO:0000256" key="1">
    <source>
        <dbReference type="ARBA" id="ARBA00001946"/>
    </source>
</evidence>
<evidence type="ECO:0000256" key="2">
    <source>
        <dbReference type="ARBA" id="ARBA00004123"/>
    </source>
</evidence>
<keyword evidence="7 18" id="KW-0548">Nucleotidyltransferase</keyword>
<evidence type="ECO:0000256" key="16">
    <source>
        <dbReference type="ARBA" id="ARBA00054461"/>
    </source>
</evidence>
<comment type="cofactor">
    <cofactor evidence="1 18 19">
        <name>Mg(2+)</name>
        <dbReference type="ChEBI" id="CHEBI:18420"/>
    </cofactor>
</comment>
<dbReference type="Pfam" id="PF14716">
    <property type="entry name" value="HHH_8"/>
    <property type="match status" value="1"/>
</dbReference>
<dbReference type="PIRSF" id="PIRSF501176">
    <property type="entry name" value="DNApol_mu"/>
    <property type="match status" value="1"/>
</dbReference>
<dbReference type="EMBL" id="KB030634">
    <property type="protein sequence ID" value="ELK13024.1"/>
    <property type="molecule type" value="Genomic_DNA"/>
</dbReference>
<evidence type="ECO:0000256" key="10">
    <source>
        <dbReference type="ARBA" id="ARBA00022842"/>
    </source>
</evidence>
<dbReference type="GO" id="GO:0046872">
    <property type="term" value="F:metal ion binding"/>
    <property type="evidence" value="ECO:0007669"/>
    <property type="project" value="UniProtKB-UniRule"/>
</dbReference>
<dbReference type="Gene3D" id="1.10.150.110">
    <property type="entry name" value="DNA polymerase beta, N-terminal domain-like"/>
    <property type="match status" value="1"/>
</dbReference>
<evidence type="ECO:0000256" key="17">
    <source>
        <dbReference type="ARBA" id="ARBA00071509"/>
    </source>
</evidence>
<dbReference type="SUPFAM" id="SSF47802">
    <property type="entry name" value="DNA polymerase beta, N-terminal domain-like"/>
    <property type="match status" value="1"/>
</dbReference>
<evidence type="ECO:0000313" key="22">
    <source>
        <dbReference type="Proteomes" id="UP000010552"/>
    </source>
</evidence>
<dbReference type="InterPro" id="IPR019843">
    <property type="entry name" value="DNA_pol-X_BS"/>
</dbReference>
<dbReference type="FunCoup" id="L5KMY1">
    <property type="interactions" value="283"/>
</dbReference>